<evidence type="ECO:0000313" key="2">
    <source>
        <dbReference type="Proteomes" id="UP000095751"/>
    </source>
</evidence>
<sequence>MTDNEDDGLWERPSWAKGGVKLKKTGRSDAMKNTGNLAAAITFTPYKNEDHSNKVANQERLRQSDVGDAVKSGENLACPITHIREEMMINEGTNKLANQGRLRQSEVGEAAKAGQDLAAPVTYTPYKNEDHTNYVANPQNLRRSDVGEAAKAGEDLAMPITNIRDAMRQV</sequence>
<gene>
    <name evidence="1" type="ORF">FRACYDRAFT_268125</name>
</gene>
<dbReference type="KEGG" id="fcy:FRACYDRAFT_268125"/>
<keyword evidence="2" id="KW-1185">Reference proteome</keyword>
<name>A0A1E7FP40_9STRA</name>
<organism evidence="1 2">
    <name type="scientific">Fragilariopsis cylindrus CCMP1102</name>
    <dbReference type="NCBI Taxonomy" id="635003"/>
    <lineage>
        <taxon>Eukaryota</taxon>
        <taxon>Sar</taxon>
        <taxon>Stramenopiles</taxon>
        <taxon>Ochrophyta</taxon>
        <taxon>Bacillariophyta</taxon>
        <taxon>Bacillariophyceae</taxon>
        <taxon>Bacillariophycidae</taxon>
        <taxon>Bacillariales</taxon>
        <taxon>Bacillariaceae</taxon>
        <taxon>Fragilariopsis</taxon>
    </lineage>
</organism>
<proteinExistence type="predicted"/>
<dbReference type="OrthoDB" id="38403at2759"/>
<dbReference type="AlphaFoldDB" id="A0A1E7FP40"/>
<dbReference type="InParanoid" id="A0A1E7FP40"/>
<dbReference type="EMBL" id="KV784355">
    <property type="protein sequence ID" value="OEU19928.1"/>
    <property type="molecule type" value="Genomic_DNA"/>
</dbReference>
<evidence type="ECO:0000313" key="1">
    <source>
        <dbReference type="EMBL" id="OEU19928.1"/>
    </source>
</evidence>
<dbReference type="Proteomes" id="UP000095751">
    <property type="component" value="Unassembled WGS sequence"/>
</dbReference>
<accession>A0A1E7FP40</accession>
<reference evidence="1 2" key="1">
    <citation type="submission" date="2016-09" db="EMBL/GenBank/DDBJ databases">
        <title>Extensive genetic diversity and differential bi-allelic expression allows diatom success in the polar Southern Ocean.</title>
        <authorList>
            <consortium name="DOE Joint Genome Institute"/>
            <person name="Mock T."/>
            <person name="Otillar R.P."/>
            <person name="Strauss J."/>
            <person name="Dupont C."/>
            <person name="Frickenhaus S."/>
            <person name="Maumus F."/>
            <person name="Mcmullan M."/>
            <person name="Sanges R."/>
            <person name="Schmutz J."/>
            <person name="Toseland A."/>
            <person name="Valas R."/>
            <person name="Veluchamy A."/>
            <person name="Ward B.J."/>
            <person name="Allen A."/>
            <person name="Barry K."/>
            <person name="Falciatore A."/>
            <person name="Ferrante M."/>
            <person name="Fortunato A.E."/>
            <person name="Gloeckner G."/>
            <person name="Gruber A."/>
            <person name="Hipkin R."/>
            <person name="Janech M."/>
            <person name="Kroth P."/>
            <person name="Leese F."/>
            <person name="Lindquist E."/>
            <person name="Lyon B.R."/>
            <person name="Martin J."/>
            <person name="Mayer C."/>
            <person name="Parker M."/>
            <person name="Quesneville H."/>
            <person name="Raymond J."/>
            <person name="Uhlig C."/>
            <person name="Valentin K.U."/>
            <person name="Worden A.Z."/>
            <person name="Armbrust E.V."/>
            <person name="Bowler C."/>
            <person name="Green B."/>
            <person name="Moulton V."/>
            <person name="Van Oosterhout C."/>
            <person name="Grigoriev I."/>
        </authorList>
    </citation>
    <scope>NUCLEOTIDE SEQUENCE [LARGE SCALE GENOMIC DNA]</scope>
    <source>
        <strain evidence="1 2">CCMP1102</strain>
    </source>
</reference>
<protein>
    <submittedName>
        <fullName evidence="1">Uncharacterized protein</fullName>
    </submittedName>
</protein>